<evidence type="ECO:0000256" key="1">
    <source>
        <dbReference type="ARBA" id="ARBA00023015"/>
    </source>
</evidence>
<dbReference type="OrthoDB" id="47007at2759"/>
<dbReference type="Pfam" id="PF04082">
    <property type="entry name" value="Fungal_trans"/>
    <property type="match status" value="1"/>
</dbReference>
<dbReference type="Proteomes" id="UP000811619">
    <property type="component" value="Unassembled WGS sequence"/>
</dbReference>
<dbReference type="InterPro" id="IPR007219">
    <property type="entry name" value="XnlR_reg_dom"/>
</dbReference>
<dbReference type="GO" id="GO:0000978">
    <property type="term" value="F:RNA polymerase II cis-regulatory region sequence-specific DNA binding"/>
    <property type="evidence" value="ECO:0007669"/>
    <property type="project" value="TreeGrafter"/>
</dbReference>
<evidence type="ECO:0000256" key="3">
    <source>
        <dbReference type="ARBA" id="ARBA00023242"/>
    </source>
</evidence>
<dbReference type="GO" id="GO:0000981">
    <property type="term" value="F:DNA-binding transcription factor activity, RNA polymerase II-specific"/>
    <property type="evidence" value="ECO:0007669"/>
    <property type="project" value="TreeGrafter"/>
</dbReference>
<keyword evidence="7" id="KW-1185">Reference proteome</keyword>
<reference evidence="6" key="1">
    <citation type="journal article" date="2020" name="bioRxiv">
        <title>Whole genome comparisons of ergot fungi reveals the divergence and evolution of species within the genus Claviceps are the result of varying mechanisms driving genome evolution and host range expansion.</title>
        <authorList>
            <person name="Wyka S.A."/>
            <person name="Mondo S.J."/>
            <person name="Liu M."/>
            <person name="Dettman J."/>
            <person name="Nalam V."/>
            <person name="Broders K.D."/>
        </authorList>
    </citation>
    <scope>NUCLEOTIDE SEQUENCE</scope>
    <source>
        <strain evidence="6">CCC 489</strain>
    </source>
</reference>
<dbReference type="GO" id="GO:0000435">
    <property type="term" value="P:positive regulation of transcription from RNA polymerase II promoter by galactose"/>
    <property type="evidence" value="ECO:0007669"/>
    <property type="project" value="TreeGrafter"/>
</dbReference>
<gene>
    <name evidence="6" type="ORF">E4U42_004801</name>
</gene>
<dbReference type="GO" id="GO:0008270">
    <property type="term" value="F:zinc ion binding"/>
    <property type="evidence" value="ECO:0007669"/>
    <property type="project" value="InterPro"/>
</dbReference>
<protein>
    <recommendedName>
        <fullName evidence="5">Xylanolytic transcriptional activator regulatory domain-containing protein</fullName>
    </recommendedName>
</protein>
<dbReference type="SMART" id="SM00906">
    <property type="entry name" value="Fungal_trans"/>
    <property type="match status" value="1"/>
</dbReference>
<feature type="region of interest" description="Disordered" evidence="4">
    <location>
        <begin position="1"/>
        <end position="21"/>
    </location>
</feature>
<sequence>MGPSQFSHNERSEKMLEKELPRPKDSESLCINADLDRETKLVYSQCFHAVTQGFIDVFDASEAEEYLMLSDGNTCSRQKRAVFGMVVAIGAQCKSASSAQDIARSYFRRAQSDAFVDMLEDPDIDVVRLFVLMAFYLLGECRRNTAFMYLGIATRAAVALGLHSRESYHDLDAATQSLRLRIWFSLCVIDMLVNSILGRPAATAGLTSDMDTLIEDLSPTETSDGMACLIASHEIVCIINKAVDTIYGRKEISNSVVESLLNDIEMWSQTLPACLKAPGGDIGNLGSQYANEAIGAVHVSCLYYFAITLVTRPIFMSSLTASTASEEPAQSELASACLDAAAYLVQTCVDAKRMGLLYGNMCIMKALVFAAGLVLGFEVFAKRSIEYDVETAFVGARDVLHFLSLQSPQAGHYYEILTLLSNEIAKQRQNVAVTGRSRYVSKIFTLREENELPPEERHGDKFMSTQVEDGGSWLDGSRTPTGEEQEGFLGWDSFDIWQWDNFPFVS</sequence>
<organism evidence="6 7">
    <name type="scientific">Claviceps africana</name>
    <dbReference type="NCBI Taxonomy" id="83212"/>
    <lineage>
        <taxon>Eukaryota</taxon>
        <taxon>Fungi</taxon>
        <taxon>Dikarya</taxon>
        <taxon>Ascomycota</taxon>
        <taxon>Pezizomycotina</taxon>
        <taxon>Sordariomycetes</taxon>
        <taxon>Hypocreomycetidae</taxon>
        <taxon>Hypocreales</taxon>
        <taxon>Clavicipitaceae</taxon>
        <taxon>Claviceps</taxon>
    </lineage>
</organism>
<dbReference type="EMBL" id="SRPY01000432">
    <property type="protein sequence ID" value="KAG5923909.1"/>
    <property type="molecule type" value="Genomic_DNA"/>
</dbReference>
<dbReference type="GO" id="GO:0005634">
    <property type="term" value="C:nucleus"/>
    <property type="evidence" value="ECO:0007669"/>
    <property type="project" value="TreeGrafter"/>
</dbReference>
<comment type="caution">
    <text evidence="6">The sequence shown here is derived from an EMBL/GenBank/DDBJ whole genome shotgun (WGS) entry which is preliminary data.</text>
</comment>
<dbReference type="GO" id="GO:0006351">
    <property type="term" value="P:DNA-templated transcription"/>
    <property type="evidence" value="ECO:0007669"/>
    <property type="project" value="InterPro"/>
</dbReference>
<dbReference type="PANTHER" id="PTHR47424">
    <property type="entry name" value="REGULATORY PROTEIN GAL4"/>
    <property type="match status" value="1"/>
</dbReference>
<keyword evidence="3" id="KW-0539">Nucleus</keyword>
<feature type="compositionally biased region" description="Basic and acidic residues" evidence="4">
    <location>
        <begin position="8"/>
        <end position="21"/>
    </location>
</feature>
<evidence type="ECO:0000313" key="7">
    <source>
        <dbReference type="Proteomes" id="UP000811619"/>
    </source>
</evidence>
<evidence type="ECO:0000259" key="5">
    <source>
        <dbReference type="SMART" id="SM00906"/>
    </source>
</evidence>
<keyword evidence="2" id="KW-0804">Transcription</keyword>
<dbReference type="InterPro" id="IPR051127">
    <property type="entry name" value="Fungal_SecMet_Regulators"/>
</dbReference>
<name>A0A8K0J553_9HYPO</name>
<dbReference type="PANTHER" id="PTHR47424:SF9">
    <property type="entry name" value="TAH-2"/>
    <property type="match status" value="1"/>
</dbReference>
<accession>A0A8K0J553</accession>
<evidence type="ECO:0000256" key="4">
    <source>
        <dbReference type="SAM" id="MobiDB-lite"/>
    </source>
</evidence>
<keyword evidence="1" id="KW-0805">Transcription regulation</keyword>
<proteinExistence type="predicted"/>
<feature type="domain" description="Xylanolytic transcriptional activator regulatory" evidence="5">
    <location>
        <begin position="146"/>
        <end position="225"/>
    </location>
</feature>
<evidence type="ECO:0000256" key="2">
    <source>
        <dbReference type="ARBA" id="ARBA00023163"/>
    </source>
</evidence>
<dbReference type="AlphaFoldDB" id="A0A8K0J553"/>
<dbReference type="CDD" id="cd12148">
    <property type="entry name" value="fungal_TF_MHR"/>
    <property type="match status" value="1"/>
</dbReference>
<evidence type="ECO:0000313" key="6">
    <source>
        <dbReference type="EMBL" id="KAG5923909.1"/>
    </source>
</evidence>